<dbReference type="HOGENOM" id="CLU_921846_0_0_1"/>
<protein>
    <submittedName>
        <fullName evidence="4">Uncharacterized protein</fullName>
    </submittedName>
</protein>
<sequence length="302" mass="31072">MLVIPKHSLRNSSCFGCLLLALLCSSSQVQPLYEGPCLDISSGSWLDEFNDGVLCDPCCVLVPPLDPSSSVTHASRLGPATPSLSASEATALFTTRHAQPTVAAATTSAGLPSGGSGITTLGHMSVQSVVSATTSHSPTPATTSSVPITFPSSGVDPSKLSTQSPPVPSSTVSTTTTPSYANVQTPKLSATVIAVIAVVSFIGLLSLVLGTLVYIRLRARQQGHFSRQLSNAEAGILASLNQTNYSHGVVSPVTGSTPAPPRPRNPYEGIVPPDTPLLPPDSIPVRHLNVPSPGIQTAAGRR</sequence>
<feature type="chain" id="PRO_5002175103" evidence="3">
    <location>
        <begin position="30"/>
        <end position="302"/>
    </location>
</feature>
<feature type="region of interest" description="Disordered" evidence="1">
    <location>
        <begin position="250"/>
        <end position="302"/>
    </location>
</feature>
<dbReference type="STRING" id="1036808.A0A0C3A0F5"/>
<feature type="signal peptide" evidence="3">
    <location>
        <begin position="1"/>
        <end position="29"/>
    </location>
</feature>
<evidence type="ECO:0000256" key="1">
    <source>
        <dbReference type="SAM" id="MobiDB-lite"/>
    </source>
</evidence>
<reference evidence="5" key="2">
    <citation type="submission" date="2015-01" db="EMBL/GenBank/DDBJ databases">
        <title>Evolutionary Origins and Diversification of the Mycorrhizal Mutualists.</title>
        <authorList>
            <consortium name="DOE Joint Genome Institute"/>
            <consortium name="Mycorrhizal Genomics Consortium"/>
            <person name="Kohler A."/>
            <person name="Kuo A."/>
            <person name="Nagy L.G."/>
            <person name="Floudas D."/>
            <person name="Copeland A."/>
            <person name="Barry K.W."/>
            <person name="Cichocki N."/>
            <person name="Veneault-Fourrey C."/>
            <person name="LaButti K."/>
            <person name="Lindquist E.A."/>
            <person name="Lipzen A."/>
            <person name="Lundell T."/>
            <person name="Morin E."/>
            <person name="Murat C."/>
            <person name="Riley R."/>
            <person name="Ohm R."/>
            <person name="Sun H."/>
            <person name="Tunlid A."/>
            <person name="Henrissat B."/>
            <person name="Grigoriev I.V."/>
            <person name="Hibbett D.S."/>
            <person name="Martin F."/>
        </authorList>
    </citation>
    <scope>NUCLEOTIDE SEQUENCE [LARGE SCALE GENOMIC DNA]</scope>
    <source>
        <strain evidence="5">Foug A</strain>
    </source>
</reference>
<dbReference type="InParanoid" id="A0A0C3A0F5"/>
<keyword evidence="2" id="KW-1133">Transmembrane helix</keyword>
<proteinExistence type="predicted"/>
<accession>A0A0C3A0F5</accession>
<gene>
    <name evidence="4" type="ORF">SCLCIDRAFT_1210606</name>
</gene>
<feature type="compositionally biased region" description="Low complexity" evidence="1">
    <location>
        <begin position="134"/>
        <end position="149"/>
    </location>
</feature>
<keyword evidence="3" id="KW-0732">Signal</keyword>
<organism evidence="4 5">
    <name type="scientific">Scleroderma citrinum Foug A</name>
    <dbReference type="NCBI Taxonomy" id="1036808"/>
    <lineage>
        <taxon>Eukaryota</taxon>
        <taxon>Fungi</taxon>
        <taxon>Dikarya</taxon>
        <taxon>Basidiomycota</taxon>
        <taxon>Agaricomycotina</taxon>
        <taxon>Agaricomycetes</taxon>
        <taxon>Agaricomycetidae</taxon>
        <taxon>Boletales</taxon>
        <taxon>Sclerodermatineae</taxon>
        <taxon>Sclerodermataceae</taxon>
        <taxon>Scleroderma</taxon>
    </lineage>
</organism>
<feature type="region of interest" description="Disordered" evidence="1">
    <location>
        <begin position="134"/>
        <end position="177"/>
    </location>
</feature>
<reference evidence="4 5" key="1">
    <citation type="submission" date="2014-04" db="EMBL/GenBank/DDBJ databases">
        <authorList>
            <consortium name="DOE Joint Genome Institute"/>
            <person name="Kuo A."/>
            <person name="Kohler A."/>
            <person name="Nagy L.G."/>
            <person name="Floudas D."/>
            <person name="Copeland A."/>
            <person name="Barry K.W."/>
            <person name="Cichocki N."/>
            <person name="Veneault-Fourrey C."/>
            <person name="LaButti K."/>
            <person name="Lindquist E.A."/>
            <person name="Lipzen A."/>
            <person name="Lundell T."/>
            <person name="Morin E."/>
            <person name="Murat C."/>
            <person name="Sun H."/>
            <person name="Tunlid A."/>
            <person name="Henrissat B."/>
            <person name="Grigoriev I.V."/>
            <person name="Hibbett D.S."/>
            <person name="Martin F."/>
            <person name="Nordberg H.P."/>
            <person name="Cantor M.N."/>
            <person name="Hua S.X."/>
        </authorList>
    </citation>
    <scope>NUCLEOTIDE SEQUENCE [LARGE SCALE GENOMIC DNA]</scope>
    <source>
        <strain evidence="4 5">Foug A</strain>
    </source>
</reference>
<dbReference type="AlphaFoldDB" id="A0A0C3A0F5"/>
<evidence type="ECO:0000256" key="3">
    <source>
        <dbReference type="SAM" id="SignalP"/>
    </source>
</evidence>
<keyword evidence="5" id="KW-1185">Reference proteome</keyword>
<dbReference type="Proteomes" id="UP000053989">
    <property type="component" value="Unassembled WGS sequence"/>
</dbReference>
<dbReference type="EMBL" id="KN822014">
    <property type="protein sequence ID" value="KIM67123.1"/>
    <property type="molecule type" value="Genomic_DNA"/>
</dbReference>
<name>A0A0C3A0F5_9AGAM</name>
<evidence type="ECO:0000313" key="4">
    <source>
        <dbReference type="EMBL" id="KIM67123.1"/>
    </source>
</evidence>
<feature type="compositionally biased region" description="Pro residues" evidence="1">
    <location>
        <begin position="273"/>
        <end position="282"/>
    </location>
</feature>
<evidence type="ECO:0000313" key="5">
    <source>
        <dbReference type="Proteomes" id="UP000053989"/>
    </source>
</evidence>
<feature type="transmembrane region" description="Helical" evidence="2">
    <location>
        <begin position="192"/>
        <end position="217"/>
    </location>
</feature>
<evidence type="ECO:0000256" key="2">
    <source>
        <dbReference type="SAM" id="Phobius"/>
    </source>
</evidence>
<keyword evidence="2" id="KW-0812">Transmembrane</keyword>
<keyword evidence="2" id="KW-0472">Membrane</keyword>
<feature type="compositionally biased region" description="Low complexity" evidence="1">
    <location>
        <begin position="161"/>
        <end position="177"/>
    </location>
</feature>